<feature type="non-terminal residue" evidence="1">
    <location>
        <position position="1"/>
    </location>
</feature>
<dbReference type="Proteomes" id="UP000242469">
    <property type="component" value="Unassembled WGS sequence"/>
</dbReference>
<accession>A0A1H4HC90</accession>
<dbReference type="AlphaFoldDB" id="A0A1H4HC90"/>
<gene>
    <name evidence="1" type="ORF">SAMN02745729_1501</name>
</gene>
<evidence type="ECO:0000313" key="2">
    <source>
        <dbReference type="Proteomes" id="UP000242469"/>
    </source>
</evidence>
<reference evidence="2" key="1">
    <citation type="submission" date="2016-10" db="EMBL/GenBank/DDBJ databases">
        <authorList>
            <person name="Varghese N."/>
            <person name="Submissions S."/>
        </authorList>
    </citation>
    <scope>NUCLEOTIDE SEQUENCE [LARGE SCALE GENOMIC DNA]</scope>
    <source>
        <strain evidence="2">DSM 11526</strain>
    </source>
</reference>
<dbReference type="EMBL" id="FNRJ01000050">
    <property type="protein sequence ID" value="SEB19437.1"/>
    <property type="molecule type" value="Genomic_DNA"/>
</dbReference>
<evidence type="ECO:0000313" key="1">
    <source>
        <dbReference type="EMBL" id="SEB19437.1"/>
    </source>
</evidence>
<name>A0A1H4HC90_9GAMM</name>
<sequence length="28" mass="3260">FYFGERKRTTNQQLATARRSTMSVALII</sequence>
<organism evidence="1 2">
    <name type="scientific">Marinobacterium iners DSM 11526</name>
    <dbReference type="NCBI Taxonomy" id="1122198"/>
    <lineage>
        <taxon>Bacteria</taxon>
        <taxon>Pseudomonadati</taxon>
        <taxon>Pseudomonadota</taxon>
        <taxon>Gammaproteobacteria</taxon>
        <taxon>Oceanospirillales</taxon>
        <taxon>Oceanospirillaceae</taxon>
        <taxon>Marinobacterium</taxon>
    </lineage>
</organism>
<protein>
    <submittedName>
        <fullName evidence="1">Uncharacterized protein</fullName>
    </submittedName>
</protein>
<proteinExistence type="predicted"/>
<keyword evidence="2" id="KW-1185">Reference proteome</keyword>